<dbReference type="AlphaFoldDB" id="A0A371FG22"/>
<protein>
    <submittedName>
        <fullName evidence="2">Uncharacterized protein</fullName>
    </submittedName>
</protein>
<organism evidence="2 3">
    <name type="scientific">Mucuna pruriens</name>
    <name type="common">Velvet bean</name>
    <name type="synonym">Dolichos pruriens</name>
    <dbReference type="NCBI Taxonomy" id="157652"/>
    <lineage>
        <taxon>Eukaryota</taxon>
        <taxon>Viridiplantae</taxon>
        <taxon>Streptophyta</taxon>
        <taxon>Embryophyta</taxon>
        <taxon>Tracheophyta</taxon>
        <taxon>Spermatophyta</taxon>
        <taxon>Magnoliopsida</taxon>
        <taxon>eudicotyledons</taxon>
        <taxon>Gunneridae</taxon>
        <taxon>Pentapetalae</taxon>
        <taxon>rosids</taxon>
        <taxon>fabids</taxon>
        <taxon>Fabales</taxon>
        <taxon>Fabaceae</taxon>
        <taxon>Papilionoideae</taxon>
        <taxon>50 kb inversion clade</taxon>
        <taxon>NPAAA clade</taxon>
        <taxon>indigoferoid/millettioid clade</taxon>
        <taxon>Phaseoleae</taxon>
        <taxon>Mucuna</taxon>
    </lineage>
</organism>
<feature type="region of interest" description="Disordered" evidence="1">
    <location>
        <begin position="89"/>
        <end position="120"/>
    </location>
</feature>
<sequence>MCLRREEKDQRGVEGSISKCQRKRNRAKEPNLYVTRKGGLTESRVAEGKPRQGSHEGLEEPELGRAGRRTPKGRRLQAMSLGHYCRTSRRDHCMEKSSTPKDIFNRPKKKWNTGRIDMPK</sequence>
<gene>
    <name evidence="2" type="ORF">CR513_42661</name>
</gene>
<evidence type="ECO:0000313" key="3">
    <source>
        <dbReference type="Proteomes" id="UP000257109"/>
    </source>
</evidence>
<proteinExistence type="predicted"/>
<feature type="compositionally biased region" description="Basic and acidic residues" evidence="1">
    <location>
        <begin position="44"/>
        <end position="65"/>
    </location>
</feature>
<feature type="region of interest" description="Disordered" evidence="1">
    <location>
        <begin position="1"/>
        <end position="75"/>
    </location>
</feature>
<feature type="compositionally biased region" description="Basic and acidic residues" evidence="1">
    <location>
        <begin position="89"/>
        <end position="105"/>
    </location>
</feature>
<evidence type="ECO:0000313" key="2">
    <source>
        <dbReference type="EMBL" id="RDX77245.1"/>
    </source>
</evidence>
<feature type="non-terminal residue" evidence="2">
    <location>
        <position position="1"/>
    </location>
</feature>
<feature type="compositionally biased region" description="Basic residues" evidence="1">
    <location>
        <begin position="66"/>
        <end position="75"/>
    </location>
</feature>
<name>A0A371FG22_MUCPR</name>
<feature type="compositionally biased region" description="Basic and acidic residues" evidence="1">
    <location>
        <begin position="1"/>
        <end position="12"/>
    </location>
</feature>
<dbReference type="Proteomes" id="UP000257109">
    <property type="component" value="Unassembled WGS sequence"/>
</dbReference>
<accession>A0A371FG22</accession>
<reference evidence="2" key="1">
    <citation type="submission" date="2018-05" db="EMBL/GenBank/DDBJ databases">
        <title>Draft genome of Mucuna pruriens seed.</title>
        <authorList>
            <person name="Nnadi N.E."/>
            <person name="Vos R."/>
            <person name="Hasami M.H."/>
            <person name="Devisetty U.K."/>
            <person name="Aguiy J.C."/>
        </authorList>
    </citation>
    <scope>NUCLEOTIDE SEQUENCE [LARGE SCALE GENOMIC DNA]</scope>
    <source>
        <strain evidence="2">JCA_2017</strain>
    </source>
</reference>
<dbReference type="EMBL" id="QJKJ01009235">
    <property type="protein sequence ID" value="RDX77245.1"/>
    <property type="molecule type" value="Genomic_DNA"/>
</dbReference>
<evidence type="ECO:0000256" key="1">
    <source>
        <dbReference type="SAM" id="MobiDB-lite"/>
    </source>
</evidence>
<keyword evidence="3" id="KW-1185">Reference proteome</keyword>
<comment type="caution">
    <text evidence="2">The sequence shown here is derived from an EMBL/GenBank/DDBJ whole genome shotgun (WGS) entry which is preliminary data.</text>
</comment>